<accession>F6QHY1</accession>
<feature type="region of interest" description="Disordered" evidence="1">
    <location>
        <begin position="158"/>
        <end position="189"/>
    </location>
</feature>
<dbReference type="PANTHER" id="PTHR28604:SF1">
    <property type="entry name" value="PROLINE-RICH PROTEIN 29"/>
    <property type="match status" value="1"/>
</dbReference>
<dbReference type="HOGENOM" id="CLU_093882_1_0_1"/>
<dbReference type="PANTHER" id="PTHR28604">
    <property type="match status" value="1"/>
</dbReference>
<reference evidence="3" key="2">
    <citation type="submission" date="2011-07" db="UniProtKB">
        <authorList>
            <consortium name="Ensembl"/>
        </authorList>
    </citation>
    <scope>IDENTIFICATION</scope>
</reference>
<dbReference type="Pfam" id="PF15248">
    <property type="entry name" value="DUF4587"/>
    <property type="match status" value="1"/>
</dbReference>
<proteinExistence type="predicted"/>
<feature type="domain" description="DUF4587" evidence="2">
    <location>
        <begin position="59"/>
        <end position="123"/>
    </location>
</feature>
<dbReference type="GeneTree" id="ENSGT00940000168169"/>
<name>F6QHY1_XENTR</name>
<dbReference type="AlphaFoldDB" id="F6QHY1"/>
<dbReference type="InterPro" id="IPR038915">
    <property type="entry name" value="PRR29-like"/>
</dbReference>
<dbReference type="eggNOG" id="ENOG502S6FU">
    <property type="taxonomic scope" value="Eukaryota"/>
</dbReference>
<evidence type="ECO:0000256" key="1">
    <source>
        <dbReference type="SAM" id="MobiDB-lite"/>
    </source>
</evidence>
<dbReference type="InParanoid" id="F6QHY1"/>
<protein>
    <recommendedName>
        <fullName evidence="2">DUF4587 domain-containing protein</fullName>
    </recommendedName>
</protein>
<dbReference type="Ensembl" id="ENSXETT00000011709">
    <property type="protein sequence ID" value="ENSXETP00000011709"/>
    <property type="gene ID" value="ENSXETG00000005336"/>
</dbReference>
<evidence type="ECO:0000259" key="2">
    <source>
        <dbReference type="Pfam" id="PF15248"/>
    </source>
</evidence>
<sequence length="201" mass="22569">MANGITVLISSWPAHNAWYSVPAQDVNYNGVQVIPSMVPQQPTIIQQLPFSPSLSQPIRPGRAKEDLVELMMIQNAQMHQVIMNNMTMSVLSNFGYGLPEKPPKSNVVPVQMEEDQPVVYHHYEPYPSMYPYYPTYPAWQEQRPLPHREPTVRHIDIQPHTPTHVGDQRAVPPPPPLSATGTVGADVPPASEYYDLAEGRL</sequence>
<dbReference type="InterPro" id="IPR027904">
    <property type="entry name" value="DUF4587"/>
</dbReference>
<reference evidence="3" key="1">
    <citation type="journal article" date="2010" name="Science">
        <title>The genome of the Western clawed frog Xenopus tropicalis.</title>
        <authorList>
            <person name="Hellsten U."/>
            <person name="Harland R.M."/>
            <person name="Gilchrist M.J."/>
            <person name="Hendrix D."/>
            <person name="Jurka J."/>
            <person name="Kapitonov V."/>
            <person name="Ovcharenko I."/>
            <person name="Putnam N.H."/>
            <person name="Shu S."/>
            <person name="Taher L."/>
            <person name="Blitz I.L."/>
            <person name="Blumberg B."/>
            <person name="Dichmann D.S."/>
            <person name="Dubchak I."/>
            <person name="Amaya E."/>
            <person name="Detter J.C."/>
            <person name="Fletcher R."/>
            <person name="Gerhard D.S."/>
            <person name="Goodstein D."/>
            <person name="Graves T."/>
            <person name="Grigoriev I.V."/>
            <person name="Grimwood J."/>
            <person name="Kawashima T."/>
            <person name="Lindquist E."/>
            <person name="Lucas S.M."/>
            <person name="Mead P.E."/>
            <person name="Mitros T."/>
            <person name="Ogino H."/>
            <person name="Ohta Y."/>
            <person name="Poliakov A.V."/>
            <person name="Pollet N."/>
            <person name="Robert J."/>
            <person name="Salamov A."/>
            <person name="Sater A.K."/>
            <person name="Schmutz J."/>
            <person name="Terry A."/>
            <person name="Vize P.D."/>
            <person name="Warren W.C."/>
            <person name="Wells D."/>
            <person name="Wills A."/>
            <person name="Wilson R.K."/>
            <person name="Zimmerman L.B."/>
            <person name="Zorn A.M."/>
            <person name="Grainger R."/>
            <person name="Grammer T."/>
            <person name="Khokha M.K."/>
            <person name="Richardson P.M."/>
            <person name="Rokhsar D.S."/>
        </authorList>
    </citation>
    <scope>NUCLEOTIDE SEQUENCE [LARGE SCALE GENOMIC DNA]</scope>
    <source>
        <strain evidence="3">Nigerian</strain>
    </source>
</reference>
<dbReference type="Bgee" id="ENSXETG00000005336">
    <property type="expression patterns" value="Expressed in neurula embryo and 3 other cell types or tissues"/>
</dbReference>
<evidence type="ECO:0000313" key="3">
    <source>
        <dbReference type="Ensembl" id="ENSXETP00000011709"/>
    </source>
</evidence>
<organism evidence="3">
    <name type="scientific">Xenopus tropicalis</name>
    <name type="common">Western clawed frog</name>
    <name type="synonym">Silurana tropicalis</name>
    <dbReference type="NCBI Taxonomy" id="8364"/>
    <lineage>
        <taxon>Eukaryota</taxon>
        <taxon>Metazoa</taxon>
        <taxon>Chordata</taxon>
        <taxon>Craniata</taxon>
        <taxon>Vertebrata</taxon>
        <taxon>Euteleostomi</taxon>
        <taxon>Amphibia</taxon>
        <taxon>Batrachia</taxon>
        <taxon>Anura</taxon>
        <taxon>Pipoidea</taxon>
        <taxon>Pipidae</taxon>
        <taxon>Xenopodinae</taxon>
        <taxon>Xenopus</taxon>
        <taxon>Silurana</taxon>
    </lineage>
</organism>
<dbReference type="FunCoup" id="F6QHY1">
    <property type="interactions" value="6"/>
</dbReference>